<dbReference type="EMBL" id="JBHTBS010000003">
    <property type="protein sequence ID" value="MFC7337159.1"/>
    <property type="molecule type" value="Genomic_DNA"/>
</dbReference>
<feature type="domain" description="DUF58" evidence="1">
    <location>
        <begin position="46"/>
        <end position="242"/>
    </location>
</feature>
<evidence type="ECO:0000259" key="1">
    <source>
        <dbReference type="Pfam" id="PF01882"/>
    </source>
</evidence>
<proteinExistence type="predicted"/>
<comment type="caution">
    <text evidence="2">The sequence shown here is derived from an EMBL/GenBank/DDBJ whole genome shotgun (WGS) entry which is preliminary data.</text>
</comment>
<dbReference type="Proteomes" id="UP001596472">
    <property type="component" value="Unassembled WGS sequence"/>
</dbReference>
<dbReference type="Gene3D" id="3.40.50.410">
    <property type="entry name" value="von Willebrand factor, type A domain"/>
    <property type="match status" value="1"/>
</dbReference>
<reference evidence="3" key="1">
    <citation type="journal article" date="2019" name="Int. J. Syst. Evol. Microbiol.">
        <title>The Global Catalogue of Microorganisms (GCM) 10K type strain sequencing project: providing services to taxonomists for standard genome sequencing and annotation.</title>
        <authorList>
            <consortium name="The Broad Institute Genomics Platform"/>
            <consortium name="The Broad Institute Genome Sequencing Center for Infectious Disease"/>
            <person name="Wu L."/>
            <person name="Ma J."/>
        </authorList>
    </citation>
    <scope>NUCLEOTIDE SEQUENCE [LARGE SCALE GENOMIC DNA]</scope>
    <source>
        <strain evidence="3">CGMCC 4.1467</strain>
    </source>
</reference>
<protein>
    <submittedName>
        <fullName evidence="2">DUF58 domain-containing protein</fullName>
    </submittedName>
</protein>
<dbReference type="SUPFAM" id="SSF53300">
    <property type="entry name" value="vWA-like"/>
    <property type="match status" value="1"/>
</dbReference>
<dbReference type="RefSeq" id="WP_379711232.1">
    <property type="nucleotide sequence ID" value="NZ_JBHTBS010000003.1"/>
</dbReference>
<dbReference type="InterPro" id="IPR036465">
    <property type="entry name" value="vWFA_dom_sf"/>
</dbReference>
<organism evidence="2 3">
    <name type="scientific">Haloferula chungangensis</name>
    <dbReference type="NCBI Taxonomy" id="1048331"/>
    <lineage>
        <taxon>Bacteria</taxon>
        <taxon>Pseudomonadati</taxon>
        <taxon>Verrucomicrobiota</taxon>
        <taxon>Verrucomicrobiia</taxon>
        <taxon>Verrucomicrobiales</taxon>
        <taxon>Verrucomicrobiaceae</taxon>
        <taxon>Haloferula</taxon>
    </lineage>
</organism>
<sequence>MTYDFLDSELLSRLGALPVESRVPMMGSMAGRHRSPHRGSSVEFAEYRKYVPGDDTRRLDWKAFARSDRFYIKEFEADTNLRAYFVVDASGSMNFAGQGESKVAFARRIAASLSYLLVNQGDAAGLSVCTEKLHLEVPPSRRPAHLQRIFETLRTLEPEGETGLVPALHQIAEKIGQRAFVVILSDLFTEPEGFSEALQHLRYRKHDISVFHLMDPQELSFEFERPHRFVDMEDGTSVVVEPTLVVDEYHQALNEFMSSVRAKCHDANADYQLVPTDTALEPLLREFLTARLPKKGGR</sequence>
<evidence type="ECO:0000313" key="2">
    <source>
        <dbReference type="EMBL" id="MFC7337159.1"/>
    </source>
</evidence>
<accession>A0ABW2L7C2</accession>
<dbReference type="PANTHER" id="PTHR33608">
    <property type="entry name" value="BLL2464 PROTEIN"/>
    <property type="match status" value="1"/>
</dbReference>
<name>A0ABW2L7C2_9BACT</name>
<dbReference type="PANTHER" id="PTHR33608:SF7">
    <property type="entry name" value="DUF58 DOMAIN-CONTAINING PROTEIN"/>
    <property type="match status" value="1"/>
</dbReference>
<evidence type="ECO:0000313" key="3">
    <source>
        <dbReference type="Proteomes" id="UP001596472"/>
    </source>
</evidence>
<dbReference type="Pfam" id="PF01882">
    <property type="entry name" value="DUF58"/>
    <property type="match status" value="1"/>
</dbReference>
<keyword evidence="3" id="KW-1185">Reference proteome</keyword>
<gene>
    <name evidence="2" type="ORF">ACFQY0_08215</name>
</gene>
<dbReference type="InterPro" id="IPR002881">
    <property type="entry name" value="DUF58"/>
</dbReference>